<dbReference type="EC" id="2.7.7.65" evidence="1"/>
<dbReference type="HOGENOM" id="CLU_000445_11_1_12"/>
<dbReference type="PANTHER" id="PTHR45138">
    <property type="entry name" value="REGULATORY COMPONENTS OF SENSORY TRANSDUCTION SYSTEM"/>
    <property type="match status" value="1"/>
</dbReference>
<dbReference type="NCBIfam" id="TIGR00254">
    <property type="entry name" value="GGDEF"/>
    <property type="match status" value="1"/>
</dbReference>
<evidence type="ECO:0000256" key="3">
    <source>
        <dbReference type="SAM" id="MobiDB-lite"/>
    </source>
</evidence>
<dbReference type="Proteomes" id="UP000006048">
    <property type="component" value="Chromosome"/>
</dbReference>
<keyword evidence="7" id="KW-1185">Reference proteome</keyword>
<evidence type="ECO:0000256" key="2">
    <source>
        <dbReference type="ARBA" id="ARBA00034247"/>
    </source>
</evidence>
<dbReference type="AlphaFoldDB" id="I4B5H9"/>
<comment type="catalytic activity">
    <reaction evidence="2">
        <text>2 GTP = 3',3'-c-di-GMP + 2 diphosphate</text>
        <dbReference type="Rhea" id="RHEA:24898"/>
        <dbReference type="ChEBI" id="CHEBI:33019"/>
        <dbReference type="ChEBI" id="CHEBI:37565"/>
        <dbReference type="ChEBI" id="CHEBI:58805"/>
        <dbReference type="EC" id="2.7.7.65"/>
    </reaction>
</comment>
<dbReference type="OrthoDB" id="9812260at2"/>
<dbReference type="Pfam" id="PF00990">
    <property type="entry name" value="GGDEF"/>
    <property type="match status" value="1"/>
</dbReference>
<proteinExistence type="predicted"/>
<dbReference type="SMART" id="SM00267">
    <property type="entry name" value="GGDEF"/>
    <property type="match status" value="1"/>
</dbReference>
<evidence type="ECO:0000313" key="7">
    <source>
        <dbReference type="Proteomes" id="UP000006048"/>
    </source>
</evidence>
<feature type="compositionally biased region" description="Basic residues" evidence="3">
    <location>
        <begin position="407"/>
        <end position="417"/>
    </location>
</feature>
<dbReference type="RefSeq" id="WP_014803045.1">
    <property type="nucleotide sequence ID" value="NC_018020.1"/>
</dbReference>
<sequence length="417" mass="46729">MHRQEKLQRQHEQLLAHRWISNPLDWAQIDRLILLSGMVMLVPLFFGISIICGLNWSPEWLSAGVAKTLLLFHAAYLGAMLVFVAAAFRRRRHHATWARFEDFIIYSYVAVVFVQSWLSGTHLTGGMLLLMIGAYLTSALADIRKVMRAFVIVVIGFVVLGIIESSGHFRYAPVFARPPYNADGSPVSGWFAIQMMQIAALLMITYVGMIATKRWVERENLFREMSTIDGLTRLTNRRSFIERSESEFERARRASLKGISCIMIDIDHFKRINDTLGHPAGDAVLVQTAGLLLDSARPYDEVGRYGGEEFAVLLPETTLEVATLVAERLRQKIAEHEIVVGRKRVRVTASFGVACFPGEGIETINDLLKAADKALYEAKFGGRNRVVASIEKTKGRRAAGRGNATGAKRKAKPVRRK</sequence>
<feature type="region of interest" description="Disordered" evidence="3">
    <location>
        <begin position="391"/>
        <end position="417"/>
    </location>
</feature>
<feature type="transmembrane region" description="Helical" evidence="4">
    <location>
        <begin position="100"/>
        <end position="118"/>
    </location>
</feature>
<protein>
    <recommendedName>
        <fullName evidence="1">diguanylate cyclase</fullName>
        <ecNumber evidence="1">2.7.7.65</ecNumber>
    </recommendedName>
</protein>
<dbReference type="KEGG" id="tpx:Turpa_1889"/>
<feature type="transmembrane region" description="Helical" evidence="4">
    <location>
        <begin position="189"/>
        <end position="211"/>
    </location>
</feature>
<evidence type="ECO:0000313" key="6">
    <source>
        <dbReference type="EMBL" id="AFM12536.1"/>
    </source>
</evidence>
<evidence type="ECO:0000259" key="5">
    <source>
        <dbReference type="PROSITE" id="PS50887"/>
    </source>
</evidence>
<dbReference type="InterPro" id="IPR050469">
    <property type="entry name" value="Diguanylate_Cyclase"/>
</dbReference>
<dbReference type="FunFam" id="3.30.70.270:FF:000001">
    <property type="entry name" value="Diguanylate cyclase domain protein"/>
    <property type="match status" value="1"/>
</dbReference>
<dbReference type="CDD" id="cd01949">
    <property type="entry name" value="GGDEF"/>
    <property type="match status" value="1"/>
</dbReference>
<accession>I4B5H9</accession>
<dbReference type="GO" id="GO:1902201">
    <property type="term" value="P:negative regulation of bacterial-type flagellum-dependent cell motility"/>
    <property type="evidence" value="ECO:0007669"/>
    <property type="project" value="TreeGrafter"/>
</dbReference>
<keyword evidence="4" id="KW-0812">Transmembrane</keyword>
<dbReference type="GO" id="GO:0043709">
    <property type="term" value="P:cell adhesion involved in single-species biofilm formation"/>
    <property type="evidence" value="ECO:0007669"/>
    <property type="project" value="TreeGrafter"/>
</dbReference>
<dbReference type="Gene3D" id="3.30.70.270">
    <property type="match status" value="1"/>
</dbReference>
<keyword evidence="4" id="KW-0472">Membrane</keyword>
<name>I4B5H9_TURPD</name>
<feature type="transmembrane region" description="Helical" evidence="4">
    <location>
        <begin position="124"/>
        <end position="143"/>
    </location>
</feature>
<dbReference type="PANTHER" id="PTHR45138:SF9">
    <property type="entry name" value="DIGUANYLATE CYCLASE DGCM-RELATED"/>
    <property type="match status" value="1"/>
</dbReference>
<feature type="transmembrane region" description="Helical" evidence="4">
    <location>
        <begin position="150"/>
        <end position="169"/>
    </location>
</feature>
<dbReference type="InterPro" id="IPR043128">
    <property type="entry name" value="Rev_trsase/Diguanyl_cyclase"/>
</dbReference>
<feature type="transmembrane region" description="Helical" evidence="4">
    <location>
        <begin position="68"/>
        <end position="88"/>
    </location>
</feature>
<feature type="transmembrane region" description="Helical" evidence="4">
    <location>
        <begin position="32"/>
        <end position="56"/>
    </location>
</feature>
<evidence type="ECO:0000256" key="4">
    <source>
        <dbReference type="SAM" id="Phobius"/>
    </source>
</evidence>
<dbReference type="STRING" id="869212.Turpa_1889"/>
<dbReference type="PROSITE" id="PS50887">
    <property type="entry name" value="GGDEF"/>
    <property type="match status" value="1"/>
</dbReference>
<reference evidence="6 7" key="1">
    <citation type="submission" date="2012-06" db="EMBL/GenBank/DDBJ databases">
        <title>The complete chromosome of genome of Turneriella parva DSM 21527.</title>
        <authorList>
            <consortium name="US DOE Joint Genome Institute (JGI-PGF)"/>
            <person name="Lucas S."/>
            <person name="Han J."/>
            <person name="Lapidus A."/>
            <person name="Bruce D."/>
            <person name="Goodwin L."/>
            <person name="Pitluck S."/>
            <person name="Peters L."/>
            <person name="Kyrpides N."/>
            <person name="Mavromatis K."/>
            <person name="Ivanova N."/>
            <person name="Mikhailova N."/>
            <person name="Chertkov O."/>
            <person name="Detter J.C."/>
            <person name="Tapia R."/>
            <person name="Han C."/>
            <person name="Land M."/>
            <person name="Hauser L."/>
            <person name="Markowitz V."/>
            <person name="Cheng J.-F."/>
            <person name="Hugenholtz P."/>
            <person name="Woyke T."/>
            <person name="Wu D."/>
            <person name="Gronow S."/>
            <person name="Wellnitz S."/>
            <person name="Brambilla E."/>
            <person name="Klenk H.-P."/>
            <person name="Eisen J.A."/>
        </authorList>
    </citation>
    <scope>NUCLEOTIDE SEQUENCE [LARGE SCALE GENOMIC DNA]</scope>
    <source>
        <strain evidence="7">ATCC BAA-1111 / DSM 21527 / NCTC 11395 / H</strain>
    </source>
</reference>
<gene>
    <name evidence="6" type="ordered locus">Turpa_1889</name>
</gene>
<evidence type="ECO:0000256" key="1">
    <source>
        <dbReference type="ARBA" id="ARBA00012528"/>
    </source>
</evidence>
<dbReference type="GO" id="GO:0052621">
    <property type="term" value="F:diguanylate cyclase activity"/>
    <property type="evidence" value="ECO:0007669"/>
    <property type="project" value="UniProtKB-EC"/>
</dbReference>
<dbReference type="EMBL" id="CP002959">
    <property type="protein sequence ID" value="AFM12536.1"/>
    <property type="molecule type" value="Genomic_DNA"/>
</dbReference>
<dbReference type="InterPro" id="IPR029787">
    <property type="entry name" value="Nucleotide_cyclase"/>
</dbReference>
<organism evidence="6 7">
    <name type="scientific">Turneriella parva (strain ATCC BAA-1111 / DSM 21527 / NCTC 11395 / H)</name>
    <name type="common">Leptospira parva</name>
    <dbReference type="NCBI Taxonomy" id="869212"/>
    <lineage>
        <taxon>Bacteria</taxon>
        <taxon>Pseudomonadati</taxon>
        <taxon>Spirochaetota</taxon>
        <taxon>Spirochaetia</taxon>
        <taxon>Leptospirales</taxon>
        <taxon>Leptospiraceae</taxon>
        <taxon>Turneriella</taxon>
    </lineage>
</organism>
<feature type="domain" description="GGDEF" evidence="5">
    <location>
        <begin position="257"/>
        <end position="391"/>
    </location>
</feature>
<dbReference type="InterPro" id="IPR000160">
    <property type="entry name" value="GGDEF_dom"/>
</dbReference>
<keyword evidence="4" id="KW-1133">Transmembrane helix</keyword>
<dbReference type="GO" id="GO:0005886">
    <property type="term" value="C:plasma membrane"/>
    <property type="evidence" value="ECO:0007669"/>
    <property type="project" value="TreeGrafter"/>
</dbReference>
<dbReference type="SUPFAM" id="SSF55073">
    <property type="entry name" value="Nucleotide cyclase"/>
    <property type="match status" value="1"/>
</dbReference>